<dbReference type="Pfam" id="PF08241">
    <property type="entry name" value="Methyltransf_11"/>
    <property type="match status" value="1"/>
</dbReference>
<gene>
    <name evidence="2" type="ORF">GA_TR6342_c0_g1_i1_g.21049</name>
</gene>
<dbReference type="SUPFAM" id="SSF53335">
    <property type="entry name" value="S-adenosyl-L-methionine-dependent methyltransferases"/>
    <property type="match status" value="1"/>
</dbReference>
<organism evidence="2">
    <name type="scientific">Noccaea caerulescens</name>
    <name type="common">Alpine penny-cress</name>
    <name type="synonym">Thlaspi caerulescens</name>
    <dbReference type="NCBI Taxonomy" id="107243"/>
    <lineage>
        <taxon>Eukaryota</taxon>
        <taxon>Viridiplantae</taxon>
        <taxon>Streptophyta</taxon>
        <taxon>Embryophyta</taxon>
        <taxon>Tracheophyta</taxon>
        <taxon>Spermatophyta</taxon>
        <taxon>Magnoliopsida</taxon>
        <taxon>eudicotyledons</taxon>
        <taxon>Gunneridae</taxon>
        <taxon>Pentapetalae</taxon>
        <taxon>rosids</taxon>
        <taxon>malvids</taxon>
        <taxon>Brassicales</taxon>
        <taxon>Brassicaceae</taxon>
        <taxon>Coluteocarpeae</taxon>
        <taxon>Noccaea</taxon>
    </lineage>
</organism>
<name>A0A1J3E0D5_NOCCA</name>
<evidence type="ECO:0000259" key="1">
    <source>
        <dbReference type="Pfam" id="PF08241"/>
    </source>
</evidence>
<dbReference type="GO" id="GO:0032259">
    <property type="term" value="P:methylation"/>
    <property type="evidence" value="ECO:0007669"/>
    <property type="project" value="UniProtKB-KW"/>
</dbReference>
<dbReference type="CDD" id="cd02440">
    <property type="entry name" value="AdoMet_MTases"/>
    <property type="match status" value="1"/>
</dbReference>
<keyword evidence="2" id="KW-0489">Methyltransferase</keyword>
<dbReference type="GO" id="GO:0008757">
    <property type="term" value="F:S-adenosylmethionine-dependent methyltransferase activity"/>
    <property type="evidence" value="ECO:0007669"/>
    <property type="project" value="InterPro"/>
</dbReference>
<dbReference type="AlphaFoldDB" id="A0A1J3E0D5"/>
<dbReference type="InterPro" id="IPR052356">
    <property type="entry name" value="Thiol_S-MT"/>
</dbReference>
<feature type="domain" description="Methyltransferase type 11" evidence="1">
    <location>
        <begin position="58"/>
        <end position="158"/>
    </location>
</feature>
<evidence type="ECO:0000313" key="2">
    <source>
        <dbReference type="EMBL" id="JAU25593.1"/>
    </source>
</evidence>
<dbReference type="Gene3D" id="3.40.50.150">
    <property type="entry name" value="Vaccinia Virus protein VP39"/>
    <property type="match status" value="1"/>
</dbReference>
<sequence>MLCVQRMFREHIIRRGRRYIRRLQSWFLNTTMQSYWEEIDHCKIKVFDKLTAKAEKVLEIGIGRGPNMSYYAASNLNVTLYGLDPNPEIKWYARKSAVKAGLKPKNFKFKQGVGEAIPLKDASIDAVVATLVLCSVSDVTQTLTEIKRVLRPGGTFIFLEHVAAKDGSFFRRLQKLLDPLQQRFADGCHLTRNTRECILEAGFNGGVEIETMSMCSFPWITRPHIYGVAYK</sequence>
<dbReference type="InterPro" id="IPR029063">
    <property type="entry name" value="SAM-dependent_MTases_sf"/>
</dbReference>
<dbReference type="InterPro" id="IPR013216">
    <property type="entry name" value="Methyltransf_11"/>
</dbReference>
<dbReference type="PANTHER" id="PTHR45036:SF4">
    <property type="entry name" value="S-ADENOSYL-L-METHIONINE-DEPENDENT METHYLTRANSFERASES SUPERFAMILY PROTEIN"/>
    <property type="match status" value="1"/>
</dbReference>
<protein>
    <submittedName>
        <fullName evidence="2">Methyltransferase-like protein 7A</fullName>
    </submittedName>
</protein>
<keyword evidence="2" id="KW-0808">Transferase</keyword>
<dbReference type="EMBL" id="GEVI01006727">
    <property type="protein sequence ID" value="JAU25593.1"/>
    <property type="molecule type" value="Transcribed_RNA"/>
</dbReference>
<dbReference type="PANTHER" id="PTHR45036">
    <property type="entry name" value="METHYLTRANSFERASE LIKE 7B"/>
    <property type="match status" value="1"/>
</dbReference>
<reference evidence="2" key="1">
    <citation type="submission" date="2016-07" db="EMBL/GenBank/DDBJ databases">
        <title>De novo transcriptome assembly of four accessions of the metal hyperaccumulator plant Noccaea caerulescens.</title>
        <authorList>
            <person name="Blande D."/>
            <person name="Halimaa P."/>
            <person name="Tervahauta A.I."/>
            <person name="Aarts M.G."/>
            <person name="Karenlampi S.O."/>
        </authorList>
    </citation>
    <scope>NUCLEOTIDE SEQUENCE</scope>
</reference>
<proteinExistence type="predicted"/>
<accession>A0A1J3E0D5</accession>